<dbReference type="EMBL" id="WNCN01000035">
    <property type="protein sequence ID" value="MTU41364.1"/>
    <property type="molecule type" value="Genomic_DNA"/>
</dbReference>
<dbReference type="OrthoDB" id="5694214at2"/>
<name>A0A3E4ZYZ2_9BACT</name>
<dbReference type="GeneID" id="49203610"/>
<keyword evidence="5" id="KW-0998">Cell outer membrane</keyword>
<evidence type="ECO:0000313" key="16">
    <source>
        <dbReference type="Proteomes" id="UP000482671"/>
    </source>
</evidence>
<comment type="subcellular location">
    <subcellularLocation>
        <location evidence="1">Cell outer membrane</location>
    </subcellularLocation>
</comment>
<evidence type="ECO:0000313" key="8">
    <source>
        <dbReference type="EMBL" id="GKH72597.1"/>
    </source>
</evidence>
<dbReference type="Gene3D" id="1.25.40.390">
    <property type="match status" value="1"/>
</dbReference>
<dbReference type="Proteomes" id="UP000434916">
    <property type="component" value="Unassembled WGS sequence"/>
</dbReference>
<feature type="domain" description="SusD-like N-terminal" evidence="7">
    <location>
        <begin position="109"/>
        <end position="247"/>
    </location>
</feature>
<dbReference type="Proteomes" id="UP001055114">
    <property type="component" value="Unassembled WGS sequence"/>
</dbReference>
<comment type="similarity">
    <text evidence="2">Belongs to the SusD family.</text>
</comment>
<dbReference type="Pfam" id="PF07980">
    <property type="entry name" value="SusD_RagB"/>
    <property type="match status" value="1"/>
</dbReference>
<evidence type="ECO:0000313" key="14">
    <source>
        <dbReference type="Proteomes" id="UP000434916"/>
    </source>
</evidence>
<dbReference type="Proteomes" id="UP000448908">
    <property type="component" value="Unassembled WGS sequence"/>
</dbReference>
<evidence type="ECO:0000313" key="13">
    <source>
        <dbReference type="Proteomes" id="UP000286260"/>
    </source>
</evidence>
<evidence type="ECO:0000313" key="11">
    <source>
        <dbReference type="EMBL" id="MTV03777.1"/>
    </source>
</evidence>
<keyword evidence="4" id="KW-0472">Membrane</keyword>
<evidence type="ECO:0000256" key="2">
    <source>
        <dbReference type="ARBA" id="ARBA00006275"/>
    </source>
</evidence>
<evidence type="ECO:0000313" key="12">
    <source>
        <dbReference type="EMBL" id="RHC89554.1"/>
    </source>
</evidence>
<evidence type="ECO:0000259" key="6">
    <source>
        <dbReference type="Pfam" id="PF07980"/>
    </source>
</evidence>
<dbReference type="Pfam" id="PF14322">
    <property type="entry name" value="SusD-like_3"/>
    <property type="match status" value="1"/>
</dbReference>
<evidence type="ECO:0000313" key="9">
    <source>
        <dbReference type="EMBL" id="MTU41364.1"/>
    </source>
</evidence>
<evidence type="ECO:0000313" key="15">
    <source>
        <dbReference type="Proteomes" id="UP000448908"/>
    </source>
</evidence>
<dbReference type="PROSITE" id="PS51257">
    <property type="entry name" value="PROKAR_LIPOPROTEIN"/>
    <property type="match status" value="1"/>
</dbReference>
<dbReference type="EMBL" id="WNDD01000033">
    <property type="protein sequence ID" value="MTV03777.1"/>
    <property type="molecule type" value="Genomic_DNA"/>
</dbReference>
<dbReference type="Proteomes" id="UP000482671">
    <property type="component" value="Unassembled WGS sequence"/>
</dbReference>
<evidence type="ECO:0000313" key="10">
    <source>
        <dbReference type="EMBL" id="MTU70807.1"/>
    </source>
</evidence>
<dbReference type="GO" id="GO:0009279">
    <property type="term" value="C:cell outer membrane"/>
    <property type="evidence" value="ECO:0007669"/>
    <property type="project" value="UniProtKB-SubCell"/>
</dbReference>
<reference evidence="14 15" key="2">
    <citation type="journal article" date="2019" name="Nat. Med.">
        <title>A library of human gut bacterial isolates paired with longitudinal multiomics data enables mechanistic microbiome research.</title>
        <authorList>
            <person name="Poyet M."/>
            <person name="Groussin M."/>
            <person name="Gibbons S.M."/>
            <person name="Avila-Pacheco J."/>
            <person name="Jiang X."/>
            <person name="Kearney S.M."/>
            <person name="Perrotta A.R."/>
            <person name="Berdy B."/>
            <person name="Zhao S."/>
            <person name="Lieberman T.D."/>
            <person name="Swanson P.K."/>
            <person name="Smith M."/>
            <person name="Roesemann S."/>
            <person name="Alexander J.E."/>
            <person name="Rich S.A."/>
            <person name="Livny J."/>
            <person name="Vlamakis H."/>
            <person name="Clish C."/>
            <person name="Bullock K."/>
            <person name="Deik A."/>
            <person name="Scott J."/>
            <person name="Pierce K.A."/>
            <person name="Xavier R.J."/>
            <person name="Alm E.J."/>
        </authorList>
    </citation>
    <scope>NUCLEOTIDE SEQUENCE [LARGE SCALE GENOMIC DNA]</scope>
    <source>
        <strain evidence="11 16">BIOML-A11</strain>
        <strain evidence="10 15">BIOML-A16</strain>
        <strain evidence="9 14">BIOML-A29</strain>
    </source>
</reference>
<dbReference type="Proteomes" id="UP000286260">
    <property type="component" value="Unassembled WGS sequence"/>
</dbReference>
<feature type="domain" description="RagB/SusD" evidence="6">
    <location>
        <begin position="351"/>
        <end position="609"/>
    </location>
</feature>
<organism evidence="11 16">
    <name type="scientific">Parabacteroides merdae</name>
    <dbReference type="NCBI Taxonomy" id="46503"/>
    <lineage>
        <taxon>Bacteria</taxon>
        <taxon>Pseudomonadati</taxon>
        <taxon>Bacteroidota</taxon>
        <taxon>Bacteroidia</taxon>
        <taxon>Bacteroidales</taxon>
        <taxon>Tannerellaceae</taxon>
        <taxon>Parabacteroides</taxon>
    </lineage>
</organism>
<evidence type="ECO:0000256" key="4">
    <source>
        <dbReference type="ARBA" id="ARBA00023136"/>
    </source>
</evidence>
<proteinExistence type="inferred from homology"/>
<evidence type="ECO:0000259" key="7">
    <source>
        <dbReference type="Pfam" id="PF14322"/>
    </source>
</evidence>
<accession>A0A3E4ZYZ2</accession>
<keyword evidence="3" id="KW-0732">Signal</keyword>
<dbReference type="AlphaFoldDB" id="A0A3E4ZYZ2"/>
<dbReference type="EMBL" id="BQNZ01000002">
    <property type="protein sequence ID" value="GKH72597.1"/>
    <property type="molecule type" value="Genomic_DNA"/>
</dbReference>
<evidence type="ECO:0000256" key="5">
    <source>
        <dbReference type="ARBA" id="ARBA00023237"/>
    </source>
</evidence>
<dbReference type="EMBL" id="QSII01000002">
    <property type="protein sequence ID" value="RHC89554.1"/>
    <property type="molecule type" value="Genomic_DNA"/>
</dbReference>
<dbReference type="RefSeq" id="WP_005635431.1">
    <property type="nucleotide sequence ID" value="NZ_BAABYG010000001.1"/>
</dbReference>
<dbReference type="InterPro" id="IPR011990">
    <property type="entry name" value="TPR-like_helical_dom_sf"/>
</dbReference>
<dbReference type="SUPFAM" id="SSF48452">
    <property type="entry name" value="TPR-like"/>
    <property type="match status" value="1"/>
</dbReference>
<dbReference type="InterPro" id="IPR012944">
    <property type="entry name" value="SusD_RagB_dom"/>
</dbReference>
<evidence type="ECO:0000256" key="3">
    <source>
        <dbReference type="ARBA" id="ARBA00022729"/>
    </source>
</evidence>
<dbReference type="InterPro" id="IPR033985">
    <property type="entry name" value="SusD-like_N"/>
</dbReference>
<sequence>MIRINIKHIFVLAGFIGSFLSCQDLKFGDDFLEKAPSNDVDIDVIYSNAQYARTALWSAYATLHYGLNLGNQGNQLMGSDPLDCLTDLVYSNVWTDGVSGAAIHYNGTYSADYENNGYSSKYSYYQRPCWLGIRRAWLFIENVDRVPDMKEAEKQRLKAEAKVIIAMHYCDLFRHYGGVPIVDHAYTANEDMQKERGTVQETLDFIVNLLDEAADVLPWAMSAAENREWEGRLTKASAMGLKARILLFAASPLFNSSEPYMPGEAADKRLMWFGSYKPELWTQALAAHKAFFDELNKNGQYGLVYKSDPRQAFRSGYLDRGTGEAIIATHYGYTVPDYWTWGWSYYETAGDAGTACGTQELVDMFPMIDGLPITESKLYDPKHPYEQRDPRLYETVVVNGDKYYGGIAEIYVGGKHYQDFEGSYGAFMSGYRPRKFILDGGGGPLFEWPAEISGKVVQWPYLRLPELYLGYAEAICQTNGDMALAYECVNKLRDRVNIGHLKAGLNKKDFLETLMNERVCEFAYEEVRWFDMIRYKRVDIFQKTPHRVVITKDPETSEFKYEYKLFKPAENGELRQWANPGKFSPKWYLSAFPSNEINKSYGLIQNPGW</sequence>
<keyword evidence="14" id="KW-1185">Reference proteome</keyword>
<comment type="caution">
    <text evidence="11">The sequence shown here is derived from an EMBL/GenBank/DDBJ whole genome shotgun (WGS) entry which is preliminary data.</text>
</comment>
<reference evidence="12 13" key="1">
    <citation type="submission" date="2018-08" db="EMBL/GenBank/DDBJ databases">
        <title>A genome reference for cultivated species of the human gut microbiota.</title>
        <authorList>
            <person name="Zou Y."/>
            <person name="Xue W."/>
            <person name="Luo G."/>
        </authorList>
    </citation>
    <scope>NUCLEOTIDE SEQUENCE [LARGE SCALE GENOMIC DNA]</scope>
    <source>
        <strain evidence="12 13">AM34-17</strain>
    </source>
</reference>
<dbReference type="STRING" id="46503.ERS852463_02686"/>
<dbReference type="EMBL" id="WNDA01000035">
    <property type="protein sequence ID" value="MTU70807.1"/>
    <property type="molecule type" value="Genomic_DNA"/>
</dbReference>
<protein>
    <submittedName>
        <fullName evidence="11">RagB/SusD family nutrient uptake outer membrane protein</fullName>
    </submittedName>
    <submittedName>
        <fullName evidence="8">Starch-binding protein</fullName>
    </submittedName>
</protein>
<reference evidence="8" key="3">
    <citation type="submission" date="2022-01" db="EMBL/GenBank/DDBJ databases">
        <title>Novel bile acid biosynthetic pathways are enriched in the microbiome of centenarians.</title>
        <authorList>
            <person name="Sato Y."/>
            <person name="Atarashi K."/>
            <person name="Plichta R.D."/>
            <person name="Arai Y."/>
            <person name="Sasajima S."/>
            <person name="Kearney M.S."/>
            <person name="Suda W."/>
            <person name="Takeshita K."/>
            <person name="Sasaki T."/>
            <person name="Okamoto S."/>
            <person name="Skelly N.A."/>
            <person name="Okamura Y."/>
            <person name="Vlamakis H."/>
            <person name="Li Y."/>
            <person name="Tanoue T."/>
            <person name="Takei H."/>
            <person name="Nittono H."/>
            <person name="Narushima S."/>
            <person name="Irie J."/>
            <person name="Itoh H."/>
            <person name="Moriya K."/>
            <person name="Sugiura Y."/>
            <person name="Suematsu M."/>
            <person name="Moritoki N."/>
            <person name="Shibata S."/>
            <person name="Littman R.D."/>
            <person name="Fischbach A.M."/>
            <person name="Uwamino Y."/>
            <person name="Inoue T."/>
            <person name="Honda A."/>
            <person name="Hattori M."/>
            <person name="Murai T."/>
            <person name="Xavier J.R."/>
            <person name="Hirose N."/>
            <person name="Honda K."/>
        </authorList>
    </citation>
    <scope>NUCLEOTIDE SEQUENCE</scope>
    <source>
        <strain evidence="8">CE91-St3</strain>
    </source>
</reference>
<evidence type="ECO:0000256" key="1">
    <source>
        <dbReference type="ARBA" id="ARBA00004442"/>
    </source>
</evidence>
<gene>
    <name evidence="8" type="ORF">CE91St3_24600</name>
    <name evidence="12" type="ORF">DW828_02915</name>
    <name evidence="9" type="ORF">GMD82_18335</name>
    <name evidence="10" type="ORF">GMD92_17480</name>
    <name evidence="11" type="ORF">GME02_19515</name>
</gene>